<proteinExistence type="predicted"/>
<feature type="domain" description="DRBM" evidence="4">
    <location>
        <begin position="1"/>
        <end position="70"/>
    </location>
</feature>
<sequence>MHKNRLQEHAQRFHMPRPIYQAVKSGLAHAPQYRSAVSVGGKSYTSENVFPNRGASEQDVAKLALKHLTTGVKDEGLSLILEGSTSFKSILNDYAKKMNLEITYNTVPQEGRAGFESSLNFNGKHYIGDPRKTKNEAEQSAACAAVLSNLESFSV</sequence>
<dbReference type="PANTHER" id="PTHR46031">
    <property type="match status" value="1"/>
</dbReference>
<evidence type="ECO:0000313" key="5">
    <source>
        <dbReference type="EMBL" id="KAK4261388.1"/>
    </source>
</evidence>
<dbReference type="Gene3D" id="3.30.160.20">
    <property type="match status" value="2"/>
</dbReference>
<dbReference type="InterPro" id="IPR014720">
    <property type="entry name" value="dsRBD_dom"/>
</dbReference>
<evidence type="ECO:0000256" key="3">
    <source>
        <dbReference type="PROSITE-ProRule" id="PRU00266"/>
    </source>
</evidence>
<dbReference type="PROSITE" id="PS50137">
    <property type="entry name" value="DS_RBD"/>
    <property type="match status" value="1"/>
</dbReference>
<dbReference type="SMART" id="SM00358">
    <property type="entry name" value="DSRM"/>
    <property type="match status" value="2"/>
</dbReference>
<dbReference type="PANTHER" id="PTHR46031:SF37">
    <property type="entry name" value="DRBM DOMAIN-CONTAINING PROTEIN"/>
    <property type="match status" value="1"/>
</dbReference>
<keyword evidence="1" id="KW-0677">Repeat</keyword>
<comment type="caution">
    <text evidence="5">The sequence shown here is derived from an EMBL/GenBank/DDBJ whole genome shotgun (WGS) entry which is preliminary data.</text>
</comment>
<gene>
    <name evidence="5" type="ORF">QN277_004392</name>
</gene>
<dbReference type="EMBL" id="JAWXYG010000010">
    <property type="protein sequence ID" value="KAK4261388.1"/>
    <property type="molecule type" value="Genomic_DNA"/>
</dbReference>
<reference evidence="5" key="1">
    <citation type="submission" date="2023-10" db="EMBL/GenBank/DDBJ databases">
        <title>Chromosome-level genome of the transformable northern wattle, Acacia crassicarpa.</title>
        <authorList>
            <person name="Massaro I."/>
            <person name="Sinha N.R."/>
            <person name="Poethig S."/>
            <person name="Leichty A.R."/>
        </authorList>
    </citation>
    <scope>NUCLEOTIDE SEQUENCE</scope>
    <source>
        <strain evidence="5">Acra3RX</strain>
        <tissue evidence="5">Leaf</tissue>
    </source>
</reference>
<organism evidence="5 6">
    <name type="scientific">Acacia crassicarpa</name>
    <name type="common">northern wattle</name>
    <dbReference type="NCBI Taxonomy" id="499986"/>
    <lineage>
        <taxon>Eukaryota</taxon>
        <taxon>Viridiplantae</taxon>
        <taxon>Streptophyta</taxon>
        <taxon>Embryophyta</taxon>
        <taxon>Tracheophyta</taxon>
        <taxon>Spermatophyta</taxon>
        <taxon>Magnoliopsida</taxon>
        <taxon>eudicotyledons</taxon>
        <taxon>Gunneridae</taxon>
        <taxon>Pentapetalae</taxon>
        <taxon>rosids</taxon>
        <taxon>fabids</taxon>
        <taxon>Fabales</taxon>
        <taxon>Fabaceae</taxon>
        <taxon>Caesalpinioideae</taxon>
        <taxon>mimosoid clade</taxon>
        <taxon>Acacieae</taxon>
        <taxon>Acacia</taxon>
    </lineage>
</organism>
<evidence type="ECO:0000313" key="6">
    <source>
        <dbReference type="Proteomes" id="UP001293593"/>
    </source>
</evidence>
<dbReference type="Proteomes" id="UP001293593">
    <property type="component" value="Unassembled WGS sequence"/>
</dbReference>
<keyword evidence="2 3" id="KW-0694">RNA-binding</keyword>
<dbReference type="AlphaFoldDB" id="A0AAE1J3J6"/>
<evidence type="ECO:0000259" key="4">
    <source>
        <dbReference type="PROSITE" id="PS50137"/>
    </source>
</evidence>
<dbReference type="GO" id="GO:0003723">
    <property type="term" value="F:RNA binding"/>
    <property type="evidence" value="ECO:0007669"/>
    <property type="project" value="UniProtKB-UniRule"/>
</dbReference>
<keyword evidence="6" id="KW-1185">Reference proteome</keyword>
<evidence type="ECO:0000256" key="1">
    <source>
        <dbReference type="ARBA" id="ARBA00022737"/>
    </source>
</evidence>
<evidence type="ECO:0000256" key="2">
    <source>
        <dbReference type="ARBA" id="ARBA00022884"/>
    </source>
</evidence>
<dbReference type="SUPFAM" id="SSF54768">
    <property type="entry name" value="dsRNA-binding domain-like"/>
    <property type="match status" value="2"/>
</dbReference>
<dbReference type="Pfam" id="PF00035">
    <property type="entry name" value="dsrm"/>
    <property type="match status" value="2"/>
</dbReference>
<protein>
    <recommendedName>
        <fullName evidence="4">DRBM domain-containing protein</fullName>
    </recommendedName>
</protein>
<name>A0AAE1J3J6_9FABA</name>
<accession>A0AAE1J3J6</accession>